<protein>
    <submittedName>
        <fullName evidence="7">Low molecular weight protein tyrosine phosphatase</fullName>
    </submittedName>
</protein>
<gene>
    <name evidence="7" type="ORF">QY95_01077</name>
</gene>
<dbReference type="CDD" id="cd16344">
    <property type="entry name" value="LMWPAP"/>
    <property type="match status" value="1"/>
</dbReference>
<comment type="similarity">
    <text evidence="1">Belongs to the low molecular weight phosphotyrosine protein phosphatase family.</text>
</comment>
<evidence type="ECO:0000313" key="7">
    <source>
        <dbReference type="EMBL" id="KKB41014.1"/>
    </source>
</evidence>
<keyword evidence="2" id="KW-0378">Hydrolase</keyword>
<evidence type="ECO:0000259" key="6">
    <source>
        <dbReference type="SMART" id="SM00226"/>
    </source>
</evidence>
<evidence type="ECO:0000313" key="8">
    <source>
        <dbReference type="Proteomes" id="UP000031563"/>
    </source>
</evidence>
<sequence length="150" mass="16726">MKRLNILFVCTGNTCRSPMAEAILKSKKEGWGVQSAGVYAADGSPASEQAVQVLKEHDLIHEHISQGITPSLIDWSDKIFTMTSSHKQALLSRFPSALDKLWTIKEFVNGSEEDVMDPYGGSVDDYRYTYQELEELIDRLVEKLSGEAGE</sequence>
<dbReference type="PANTHER" id="PTHR11717:SF31">
    <property type="entry name" value="LOW MOLECULAR WEIGHT PROTEIN-TYROSINE-PHOSPHATASE ETP-RELATED"/>
    <property type="match status" value="1"/>
</dbReference>
<proteinExistence type="inferred from homology"/>
<dbReference type="Gene3D" id="3.40.50.2300">
    <property type="match status" value="1"/>
</dbReference>
<keyword evidence="5" id="KW-0175">Coiled coil</keyword>
<dbReference type="STRING" id="1221996.QY95_01077"/>
<dbReference type="PANTHER" id="PTHR11717">
    <property type="entry name" value="LOW MOLECULAR WEIGHT PROTEIN TYROSINE PHOSPHATASE"/>
    <property type="match status" value="1"/>
</dbReference>
<reference evidence="7" key="1">
    <citation type="submission" date="2015-02" db="EMBL/GenBank/DDBJ databases">
        <title>Genome Assembly of Bacillaceae bacterium MTCC 8252.</title>
        <authorList>
            <person name="Verma A."/>
            <person name="Khatri I."/>
            <person name="Mual P."/>
            <person name="Subramanian S."/>
            <person name="Krishnamurthi S."/>
        </authorList>
    </citation>
    <scope>NUCLEOTIDE SEQUENCE [LARGE SCALE GENOMIC DNA]</scope>
    <source>
        <strain evidence="7">MTCC 8252</strain>
    </source>
</reference>
<organism evidence="7 8">
    <name type="scientific">Bacillus thermotolerans</name>
    <name type="common">Quasibacillus thermotolerans</name>
    <dbReference type="NCBI Taxonomy" id="1221996"/>
    <lineage>
        <taxon>Bacteria</taxon>
        <taxon>Bacillati</taxon>
        <taxon>Bacillota</taxon>
        <taxon>Bacilli</taxon>
        <taxon>Bacillales</taxon>
        <taxon>Bacillaceae</taxon>
        <taxon>Bacillus</taxon>
    </lineage>
</organism>
<dbReference type="InterPro" id="IPR036196">
    <property type="entry name" value="Ptyr_pPase_sf"/>
</dbReference>
<dbReference type="Pfam" id="PF01451">
    <property type="entry name" value="LMWPc"/>
    <property type="match status" value="1"/>
</dbReference>
<dbReference type="SMART" id="SM00226">
    <property type="entry name" value="LMWPc"/>
    <property type="match status" value="1"/>
</dbReference>
<evidence type="ECO:0000256" key="5">
    <source>
        <dbReference type="SAM" id="Coils"/>
    </source>
</evidence>
<dbReference type="PRINTS" id="PR00719">
    <property type="entry name" value="LMWPTPASE"/>
</dbReference>
<dbReference type="EMBL" id="JWIR02000025">
    <property type="protein sequence ID" value="KKB41014.1"/>
    <property type="molecule type" value="Genomic_DNA"/>
</dbReference>
<dbReference type="SUPFAM" id="SSF52788">
    <property type="entry name" value="Phosphotyrosine protein phosphatases I"/>
    <property type="match status" value="1"/>
</dbReference>
<name>A0A0F5HT36_BACTR</name>
<keyword evidence="3" id="KW-0904">Protein phosphatase</keyword>
<feature type="active site" description="Nucleophile" evidence="4">
    <location>
        <position position="10"/>
    </location>
</feature>
<feature type="active site" description="Proton donor" evidence="4">
    <location>
        <position position="117"/>
    </location>
</feature>
<evidence type="ECO:0000256" key="2">
    <source>
        <dbReference type="ARBA" id="ARBA00022801"/>
    </source>
</evidence>
<evidence type="ECO:0000256" key="1">
    <source>
        <dbReference type="ARBA" id="ARBA00011063"/>
    </source>
</evidence>
<dbReference type="GO" id="GO:0004725">
    <property type="term" value="F:protein tyrosine phosphatase activity"/>
    <property type="evidence" value="ECO:0007669"/>
    <property type="project" value="InterPro"/>
</dbReference>
<dbReference type="AlphaFoldDB" id="A0A0F5HT36"/>
<feature type="domain" description="Phosphotyrosine protein phosphatase I" evidence="6">
    <location>
        <begin position="4"/>
        <end position="143"/>
    </location>
</feature>
<feature type="active site" evidence="4">
    <location>
        <position position="16"/>
    </location>
</feature>
<dbReference type="InterPro" id="IPR023485">
    <property type="entry name" value="Ptyr_pPase"/>
</dbReference>
<dbReference type="InterPro" id="IPR017867">
    <property type="entry name" value="Tyr_phospatase_low_mol_wt"/>
</dbReference>
<dbReference type="InterPro" id="IPR050438">
    <property type="entry name" value="LMW_PTPase"/>
</dbReference>
<evidence type="ECO:0000256" key="3">
    <source>
        <dbReference type="ARBA" id="ARBA00022912"/>
    </source>
</evidence>
<feature type="coiled-coil region" evidence="5">
    <location>
        <begin position="123"/>
        <end position="150"/>
    </location>
</feature>
<dbReference type="Proteomes" id="UP000031563">
    <property type="component" value="Unassembled WGS sequence"/>
</dbReference>
<accession>A0A0F5I5V9</accession>
<evidence type="ECO:0000256" key="4">
    <source>
        <dbReference type="PIRSR" id="PIRSR617867-1"/>
    </source>
</evidence>
<keyword evidence="8" id="KW-1185">Reference proteome</keyword>
<comment type="caution">
    <text evidence="7">The sequence shown here is derived from an EMBL/GenBank/DDBJ whole genome shotgun (WGS) entry which is preliminary data.</text>
</comment>
<accession>A0A0F5HT36</accession>